<feature type="transmembrane region" description="Helical" evidence="5">
    <location>
        <begin position="408"/>
        <end position="427"/>
    </location>
</feature>
<feature type="transmembrane region" description="Helical" evidence="5">
    <location>
        <begin position="53"/>
        <end position="72"/>
    </location>
</feature>
<evidence type="ECO:0000259" key="6">
    <source>
        <dbReference type="Pfam" id="PF00324"/>
    </source>
</evidence>
<feature type="domain" description="Amino acid permease/ SLC12A" evidence="6">
    <location>
        <begin position="46"/>
        <end position="430"/>
    </location>
</feature>
<keyword evidence="8" id="KW-1185">Reference proteome</keyword>
<dbReference type="InterPro" id="IPR004841">
    <property type="entry name" value="AA-permease/SLC12A_dom"/>
</dbReference>
<reference evidence="7 8" key="1">
    <citation type="submission" date="2019-03" db="EMBL/GenBank/DDBJ databases">
        <title>Draft genome sequences of novel Actinobacteria.</title>
        <authorList>
            <person name="Sahin N."/>
            <person name="Ay H."/>
            <person name="Saygin H."/>
        </authorList>
    </citation>
    <scope>NUCLEOTIDE SEQUENCE [LARGE SCALE GENOMIC DNA]</scope>
    <source>
        <strain evidence="7 8">16K309</strain>
    </source>
</reference>
<evidence type="ECO:0000313" key="8">
    <source>
        <dbReference type="Proteomes" id="UP000295674"/>
    </source>
</evidence>
<feature type="transmembrane region" description="Helical" evidence="5">
    <location>
        <begin position="160"/>
        <end position="181"/>
    </location>
</feature>
<dbReference type="Pfam" id="PF00324">
    <property type="entry name" value="AA_permease"/>
    <property type="match status" value="1"/>
</dbReference>
<proteinExistence type="predicted"/>
<dbReference type="Gene3D" id="1.20.1740.10">
    <property type="entry name" value="Amino acid/polyamine transporter I"/>
    <property type="match status" value="1"/>
</dbReference>
<keyword evidence="3 5" id="KW-1133">Transmembrane helix</keyword>
<evidence type="ECO:0000256" key="2">
    <source>
        <dbReference type="ARBA" id="ARBA00022692"/>
    </source>
</evidence>
<feature type="transmembrane region" description="Helical" evidence="5">
    <location>
        <begin position="292"/>
        <end position="312"/>
    </location>
</feature>
<evidence type="ECO:0000313" key="7">
    <source>
        <dbReference type="EMBL" id="TDD00473.1"/>
    </source>
</evidence>
<dbReference type="InterPro" id="IPR050367">
    <property type="entry name" value="APC_superfamily"/>
</dbReference>
<feature type="transmembrane region" description="Helical" evidence="5">
    <location>
        <begin position="133"/>
        <end position="151"/>
    </location>
</feature>
<dbReference type="GO" id="GO:0055085">
    <property type="term" value="P:transmembrane transport"/>
    <property type="evidence" value="ECO:0007669"/>
    <property type="project" value="InterPro"/>
</dbReference>
<comment type="caution">
    <text evidence="7">The sequence shown here is derived from an EMBL/GenBank/DDBJ whole genome shotgun (WGS) entry which is preliminary data.</text>
</comment>
<dbReference type="PANTHER" id="PTHR42770:SF16">
    <property type="entry name" value="AMINO ACID PERMEASE"/>
    <property type="match status" value="1"/>
</dbReference>
<dbReference type="OrthoDB" id="137613at2"/>
<evidence type="ECO:0000256" key="4">
    <source>
        <dbReference type="ARBA" id="ARBA00023136"/>
    </source>
</evidence>
<gene>
    <name evidence="7" type="ORF">E1181_27425</name>
</gene>
<keyword evidence="2 5" id="KW-0812">Transmembrane</keyword>
<evidence type="ECO:0000256" key="1">
    <source>
        <dbReference type="ARBA" id="ARBA00004141"/>
    </source>
</evidence>
<feature type="transmembrane region" description="Helical" evidence="5">
    <location>
        <begin position="201"/>
        <end position="224"/>
    </location>
</feature>
<dbReference type="Proteomes" id="UP000295674">
    <property type="component" value="Unassembled WGS sequence"/>
</dbReference>
<dbReference type="AlphaFoldDB" id="A0A4R4VD92"/>
<feature type="transmembrane region" description="Helical" evidence="5">
    <location>
        <begin position="12"/>
        <end position="33"/>
    </location>
</feature>
<dbReference type="GO" id="GO:0016020">
    <property type="term" value="C:membrane"/>
    <property type="evidence" value="ECO:0007669"/>
    <property type="project" value="UniProtKB-SubCell"/>
</dbReference>
<protein>
    <submittedName>
        <fullName evidence="7">APC family permease</fullName>
    </submittedName>
</protein>
<feature type="transmembrane region" description="Helical" evidence="5">
    <location>
        <begin position="341"/>
        <end position="362"/>
    </location>
</feature>
<dbReference type="PANTHER" id="PTHR42770">
    <property type="entry name" value="AMINO ACID TRANSPORTER-RELATED"/>
    <property type="match status" value="1"/>
</dbReference>
<feature type="transmembrane region" description="Helical" evidence="5">
    <location>
        <begin position="236"/>
        <end position="257"/>
    </location>
</feature>
<evidence type="ECO:0000256" key="3">
    <source>
        <dbReference type="ARBA" id="ARBA00022989"/>
    </source>
</evidence>
<dbReference type="PIRSF" id="PIRSF006060">
    <property type="entry name" value="AA_transporter"/>
    <property type="match status" value="1"/>
</dbReference>
<feature type="transmembrane region" description="Helical" evidence="5">
    <location>
        <begin position="368"/>
        <end position="396"/>
    </location>
</feature>
<keyword evidence="4 5" id="KW-0472">Membrane</keyword>
<dbReference type="RefSeq" id="WP_132679185.1">
    <property type="nucleotide sequence ID" value="NZ_SMKS01000077.1"/>
</dbReference>
<accession>A0A4R4VD92</accession>
<sequence>MSEETTESGRGLRGSIGVAGIVFMVVAAAAPLTSIGGALPVMLAISNGPGVPLAYAIVAVVLVVFSVGYAAMSRHVVDAGAFYAYVTKGLGPTTGLGAAGLALLTYTAIQAAVYGLAASTLQDLITRCGGPEIPWWLLAAVLLVVVALLGYRSIDLGAKVLGVVLVLEIGIVAILSIVILAKGGPQGYSGTSFSPGTFFHGAPGIAVMFAVASFIGFEGTAIYGEEARNARRTIPIATYMAVLLIGAFYTFASWTIVVAHGPDQIEAAAAENPSGLVFDVAGGYIGAGYADIMNILLLTSLFAALLAFHNAIARYLFSLGRGGVAHAKLGRTHDRYGSPHVASLAQTAATVVILAIFVLAGADPVLNLFTWMSGLATVSILFLILLTGLAILVFFARSGVDQRVWNTRIAPTLGLLGVLTITVLVLLNFTTLISGSRTLAGILLGIVALAFAAGIVVALANKSYRSTQPRDTRLAS</sequence>
<comment type="subcellular location">
    <subcellularLocation>
        <location evidence="1">Membrane</location>
        <topology evidence="1">Multi-pass membrane protein</topology>
    </subcellularLocation>
</comment>
<feature type="transmembrane region" description="Helical" evidence="5">
    <location>
        <begin position="439"/>
        <end position="460"/>
    </location>
</feature>
<dbReference type="EMBL" id="SMKS01000077">
    <property type="protein sequence ID" value="TDD00473.1"/>
    <property type="molecule type" value="Genomic_DNA"/>
</dbReference>
<organism evidence="7 8">
    <name type="scientific">Saccharopolyspora terrae</name>
    <dbReference type="NCBI Taxonomy" id="2530384"/>
    <lineage>
        <taxon>Bacteria</taxon>
        <taxon>Bacillati</taxon>
        <taxon>Actinomycetota</taxon>
        <taxon>Actinomycetes</taxon>
        <taxon>Pseudonocardiales</taxon>
        <taxon>Pseudonocardiaceae</taxon>
        <taxon>Saccharopolyspora</taxon>
    </lineage>
</organism>
<name>A0A4R4VD92_9PSEU</name>
<feature type="transmembrane region" description="Helical" evidence="5">
    <location>
        <begin position="93"/>
        <end position="113"/>
    </location>
</feature>
<evidence type="ECO:0000256" key="5">
    <source>
        <dbReference type="SAM" id="Phobius"/>
    </source>
</evidence>